<dbReference type="OrthoDB" id="9776946at2"/>
<dbReference type="InterPro" id="IPR036874">
    <property type="entry name" value="Carbonic_anhydrase_sf"/>
</dbReference>
<dbReference type="GO" id="GO:0008270">
    <property type="term" value="F:zinc ion binding"/>
    <property type="evidence" value="ECO:0007669"/>
    <property type="project" value="InterPro"/>
</dbReference>
<dbReference type="EMBL" id="FMWD01000013">
    <property type="protein sequence ID" value="SCZ66975.1"/>
    <property type="molecule type" value="Genomic_DNA"/>
</dbReference>
<organism evidence="2 3">
    <name type="scientific">Thiohalomonas denitrificans</name>
    <dbReference type="NCBI Taxonomy" id="415747"/>
    <lineage>
        <taxon>Bacteria</taxon>
        <taxon>Pseudomonadati</taxon>
        <taxon>Pseudomonadota</taxon>
        <taxon>Gammaproteobacteria</taxon>
        <taxon>Thiohalomonadales</taxon>
        <taxon>Thiohalomonadaceae</taxon>
        <taxon>Thiohalomonas</taxon>
    </lineage>
</organism>
<evidence type="ECO:0000313" key="3">
    <source>
        <dbReference type="Proteomes" id="UP000199648"/>
    </source>
</evidence>
<dbReference type="GO" id="GO:0004089">
    <property type="term" value="F:carbonate dehydratase activity"/>
    <property type="evidence" value="ECO:0007669"/>
    <property type="project" value="InterPro"/>
</dbReference>
<sequence length="364" mass="40382">MTLPEVAAVGMHDQSIDERIEWLFALAQRHSAQFVSPEAYLARERYLANHPTAIMVLKCMDGRINIPVATNTPPGIIQPFRNLGGMFNLGWPYLGEVLADHVQEKVAVGRRVLVLITYHFSRGSESRGCAGFGFDTDAAMAHTLEIKRQVEATFGSDHGTVYPIVCGFETDDDALVLHGSNGATLNVAELGESERGTLLQRLEALFPEMPGQMRCDLLPLIEGNMDRIAEVRTAGRTLDIEHREWMICVGRGFDFLHMPNLALIIGPYSPDLADPIRKAAGIIESNMRAGRIPDDGFLLLASAPYRDIGVDRARAQLKSRFLSQFAAEVIREEFPELAGKMRVRTAVLNWPSRTLERLEDADAD</sequence>
<evidence type="ECO:0000259" key="1">
    <source>
        <dbReference type="Pfam" id="PF20686"/>
    </source>
</evidence>
<evidence type="ECO:0000313" key="2">
    <source>
        <dbReference type="EMBL" id="SCZ66975.1"/>
    </source>
</evidence>
<dbReference type="STRING" id="415747.SAMN03097708_03054"/>
<accession>A0A1G5QYQ6</accession>
<dbReference type="InterPro" id="IPR048539">
    <property type="entry name" value="CsoSCA_cat"/>
</dbReference>
<keyword evidence="3" id="KW-1185">Reference proteome</keyword>
<proteinExistence type="predicted"/>
<name>A0A1G5QYQ6_9GAMM</name>
<dbReference type="AlphaFoldDB" id="A0A1G5QYQ6"/>
<gene>
    <name evidence="2" type="ORF">SAMN03097708_03054</name>
</gene>
<feature type="domain" description="Carboxysome Shell Carbonic Anhydrase catalytic" evidence="1">
    <location>
        <begin position="105"/>
        <end position="179"/>
    </location>
</feature>
<dbReference type="Pfam" id="PF20686">
    <property type="entry name" value="CsoSCA_cat"/>
    <property type="match status" value="1"/>
</dbReference>
<dbReference type="Proteomes" id="UP000199648">
    <property type="component" value="Unassembled WGS sequence"/>
</dbReference>
<dbReference type="SUPFAM" id="SSF53056">
    <property type="entry name" value="beta-carbonic anhydrase, cab"/>
    <property type="match status" value="1"/>
</dbReference>
<protein>
    <submittedName>
        <fullName evidence="2">Carboxysome Shell Carbonic Anhydrase</fullName>
    </submittedName>
</protein>
<reference evidence="2 3" key="1">
    <citation type="submission" date="2016-10" db="EMBL/GenBank/DDBJ databases">
        <authorList>
            <person name="de Groot N.N."/>
        </authorList>
    </citation>
    <scope>NUCLEOTIDE SEQUENCE [LARGE SCALE GENOMIC DNA]</scope>
    <source>
        <strain evidence="2 3">HLD2</strain>
    </source>
</reference>